<organism evidence="2 3">
    <name type="scientific">Rickenella mellea</name>
    <dbReference type="NCBI Taxonomy" id="50990"/>
    <lineage>
        <taxon>Eukaryota</taxon>
        <taxon>Fungi</taxon>
        <taxon>Dikarya</taxon>
        <taxon>Basidiomycota</taxon>
        <taxon>Agaricomycotina</taxon>
        <taxon>Agaricomycetes</taxon>
        <taxon>Hymenochaetales</taxon>
        <taxon>Rickenellaceae</taxon>
        <taxon>Rickenella</taxon>
    </lineage>
</organism>
<proteinExistence type="predicted"/>
<feature type="compositionally biased region" description="Low complexity" evidence="1">
    <location>
        <begin position="44"/>
        <end position="55"/>
    </location>
</feature>
<name>A0A4Y7PXN0_9AGAM</name>
<dbReference type="STRING" id="50990.A0A4Y7PXN0"/>
<accession>A0A4Y7PXN0</accession>
<dbReference type="Proteomes" id="UP000294933">
    <property type="component" value="Unassembled WGS sequence"/>
</dbReference>
<evidence type="ECO:0008006" key="4">
    <source>
        <dbReference type="Google" id="ProtNLM"/>
    </source>
</evidence>
<evidence type="ECO:0000313" key="2">
    <source>
        <dbReference type="EMBL" id="TDL19895.1"/>
    </source>
</evidence>
<reference evidence="2 3" key="1">
    <citation type="submission" date="2018-06" db="EMBL/GenBank/DDBJ databases">
        <title>A transcriptomic atlas of mushroom development highlights an independent origin of complex multicellularity.</title>
        <authorList>
            <consortium name="DOE Joint Genome Institute"/>
            <person name="Krizsan K."/>
            <person name="Almasi E."/>
            <person name="Merenyi Z."/>
            <person name="Sahu N."/>
            <person name="Viragh M."/>
            <person name="Koszo T."/>
            <person name="Mondo S."/>
            <person name="Kiss B."/>
            <person name="Balint B."/>
            <person name="Kues U."/>
            <person name="Barry K."/>
            <person name="Hegedus J.C."/>
            <person name="Henrissat B."/>
            <person name="Johnson J."/>
            <person name="Lipzen A."/>
            <person name="Ohm R."/>
            <person name="Nagy I."/>
            <person name="Pangilinan J."/>
            <person name="Yan J."/>
            <person name="Xiong Y."/>
            <person name="Grigoriev I.V."/>
            <person name="Hibbett D.S."/>
            <person name="Nagy L.G."/>
        </authorList>
    </citation>
    <scope>NUCLEOTIDE SEQUENCE [LARGE SCALE GENOMIC DNA]</scope>
    <source>
        <strain evidence="2 3">SZMC22713</strain>
    </source>
</reference>
<evidence type="ECO:0000256" key="1">
    <source>
        <dbReference type="SAM" id="MobiDB-lite"/>
    </source>
</evidence>
<evidence type="ECO:0000313" key="3">
    <source>
        <dbReference type="Proteomes" id="UP000294933"/>
    </source>
</evidence>
<dbReference type="EMBL" id="ML170192">
    <property type="protein sequence ID" value="TDL19895.1"/>
    <property type="molecule type" value="Genomic_DNA"/>
</dbReference>
<dbReference type="VEuPathDB" id="FungiDB:BD410DRAFT_821986"/>
<sequence>MFSELDLDPEDHYDFSAHWDTFNPLSLMPDDPYPLSKQVLSPPSSASSSSGAEDASGASAGVATVSVSTTFFPGAILDDQPADITLRSLDNVFFAVHTQRLLAPSSNGFNNLLFSYTNHPHSEHHHQTDTIIDVSLTSSILNIILHTVYNLSCAHYVPTLSDLTSAVASFPTYGLSLCTYISPPNPLYTLLLSHAPTSPLDIYALAASHNLADLATATSSHLLGISLSSISDSLAERIGPVYLKRLFFLHLGRVDALKRLLLLPPDAHTPTAECSEEDQKSLTRAWALASAYLAWDARPDTSASVIESALKSLSSQLTCELCNNALAKRTGDMIMEWANVKASFISFLPHFTNITTSTRARSASGR</sequence>
<dbReference type="AlphaFoldDB" id="A0A4Y7PXN0"/>
<keyword evidence="3" id="KW-1185">Reference proteome</keyword>
<dbReference type="OrthoDB" id="3265815at2759"/>
<gene>
    <name evidence="2" type="ORF">BD410DRAFT_821986</name>
</gene>
<feature type="region of interest" description="Disordered" evidence="1">
    <location>
        <begin position="33"/>
        <end position="55"/>
    </location>
</feature>
<protein>
    <recommendedName>
        <fullName evidence="4">BTB domain-containing protein</fullName>
    </recommendedName>
</protein>